<feature type="domain" description="Zn(2)-C6 fungal-type" evidence="8">
    <location>
        <begin position="31"/>
        <end position="62"/>
    </location>
</feature>
<reference evidence="9" key="1">
    <citation type="submission" date="2020-11" db="EMBL/GenBank/DDBJ databases">
        <title>The chromosome-scale genome resource for two endophytic Fusarium species: F. culmorum and F. pseudograminearum.</title>
        <authorList>
            <person name="Yuan Z."/>
        </authorList>
    </citation>
    <scope>NUCLEOTIDE SEQUENCE</scope>
    <source>
        <strain evidence="9">Class2-1B</strain>
    </source>
</reference>
<organism evidence="9 10">
    <name type="scientific">Fusarium culmorum</name>
    <dbReference type="NCBI Taxonomy" id="5516"/>
    <lineage>
        <taxon>Eukaryota</taxon>
        <taxon>Fungi</taxon>
        <taxon>Dikarya</taxon>
        <taxon>Ascomycota</taxon>
        <taxon>Pezizomycotina</taxon>
        <taxon>Sordariomycetes</taxon>
        <taxon>Hypocreomycetidae</taxon>
        <taxon>Hypocreales</taxon>
        <taxon>Nectriaceae</taxon>
        <taxon>Fusarium</taxon>
    </lineage>
</organism>
<dbReference type="CDD" id="cd12148">
    <property type="entry name" value="fungal_TF_MHR"/>
    <property type="match status" value="1"/>
</dbReference>
<dbReference type="PANTHER" id="PTHR47171:SF4">
    <property type="entry name" value="ACETAMIDASE REGULATORY PROTEIN"/>
    <property type="match status" value="1"/>
</dbReference>
<dbReference type="InterPro" id="IPR036864">
    <property type="entry name" value="Zn2-C6_fun-type_DNA-bd_sf"/>
</dbReference>
<dbReference type="GO" id="GO:0006351">
    <property type="term" value="P:DNA-templated transcription"/>
    <property type="evidence" value="ECO:0007669"/>
    <property type="project" value="InterPro"/>
</dbReference>
<feature type="region of interest" description="Disordered" evidence="7">
    <location>
        <begin position="83"/>
        <end position="111"/>
    </location>
</feature>
<keyword evidence="5" id="KW-0804">Transcription</keyword>
<evidence type="ECO:0000256" key="7">
    <source>
        <dbReference type="SAM" id="MobiDB-lite"/>
    </source>
</evidence>
<evidence type="ECO:0000313" key="10">
    <source>
        <dbReference type="Proteomes" id="UP000663297"/>
    </source>
</evidence>
<proteinExistence type="predicted"/>
<dbReference type="PROSITE" id="PS50048">
    <property type="entry name" value="ZN2_CY6_FUNGAL_2"/>
    <property type="match status" value="1"/>
</dbReference>
<dbReference type="GO" id="GO:0000981">
    <property type="term" value="F:DNA-binding transcription factor activity, RNA polymerase II-specific"/>
    <property type="evidence" value="ECO:0007669"/>
    <property type="project" value="InterPro"/>
</dbReference>
<dbReference type="CDD" id="cd00067">
    <property type="entry name" value="GAL4"/>
    <property type="match status" value="1"/>
</dbReference>
<dbReference type="GO" id="GO:0003677">
    <property type="term" value="F:DNA binding"/>
    <property type="evidence" value="ECO:0007669"/>
    <property type="project" value="UniProtKB-KW"/>
</dbReference>
<dbReference type="PROSITE" id="PS00463">
    <property type="entry name" value="ZN2_CY6_FUNGAL_1"/>
    <property type="match status" value="1"/>
</dbReference>
<evidence type="ECO:0000313" key="9">
    <source>
        <dbReference type="EMBL" id="QPC57901.1"/>
    </source>
</evidence>
<feature type="compositionally biased region" description="Low complexity" evidence="7">
    <location>
        <begin position="88"/>
        <end position="102"/>
    </location>
</feature>
<dbReference type="InterPro" id="IPR007219">
    <property type="entry name" value="XnlR_reg_dom"/>
</dbReference>
<name>A0A7S8CX47_FUSCU</name>
<keyword evidence="2" id="KW-0862">Zinc</keyword>
<dbReference type="InterPro" id="IPR052073">
    <property type="entry name" value="Amide_Lactam_Regulators"/>
</dbReference>
<keyword evidence="4" id="KW-0238">DNA-binding</keyword>
<dbReference type="Gene3D" id="4.10.240.10">
    <property type="entry name" value="Zn(2)-C6 fungal-type DNA-binding domain"/>
    <property type="match status" value="1"/>
</dbReference>
<evidence type="ECO:0000256" key="5">
    <source>
        <dbReference type="ARBA" id="ARBA00023163"/>
    </source>
</evidence>
<keyword evidence="6" id="KW-0539">Nucleus</keyword>
<dbReference type="AlphaFoldDB" id="A0A7S8CX47"/>
<protein>
    <recommendedName>
        <fullName evidence="8">Zn(2)-C6 fungal-type domain-containing protein</fullName>
    </recommendedName>
</protein>
<dbReference type="GO" id="GO:0008270">
    <property type="term" value="F:zinc ion binding"/>
    <property type="evidence" value="ECO:0007669"/>
    <property type="project" value="InterPro"/>
</dbReference>
<dbReference type="SUPFAM" id="SSF57701">
    <property type="entry name" value="Zn2/Cys6 DNA-binding domain"/>
    <property type="match status" value="1"/>
</dbReference>
<dbReference type="SMART" id="SM00906">
    <property type="entry name" value="Fungal_trans"/>
    <property type="match status" value="1"/>
</dbReference>
<accession>A0A7S8CX47</accession>
<evidence type="ECO:0000256" key="4">
    <source>
        <dbReference type="ARBA" id="ARBA00023125"/>
    </source>
</evidence>
<feature type="compositionally biased region" description="Polar residues" evidence="7">
    <location>
        <begin position="593"/>
        <end position="607"/>
    </location>
</feature>
<evidence type="ECO:0000259" key="8">
    <source>
        <dbReference type="PROSITE" id="PS50048"/>
    </source>
</evidence>
<feature type="region of interest" description="Disordered" evidence="7">
    <location>
        <begin position="562"/>
        <end position="607"/>
    </location>
</feature>
<dbReference type="InterPro" id="IPR001138">
    <property type="entry name" value="Zn2Cys6_DnaBD"/>
</dbReference>
<evidence type="ECO:0000256" key="1">
    <source>
        <dbReference type="ARBA" id="ARBA00022723"/>
    </source>
</evidence>
<evidence type="ECO:0000256" key="6">
    <source>
        <dbReference type="ARBA" id="ARBA00023242"/>
    </source>
</evidence>
<dbReference type="EMBL" id="CP064747">
    <property type="protein sequence ID" value="QPC57901.1"/>
    <property type="molecule type" value="Genomic_DNA"/>
</dbReference>
<dbReference type="Pfam" id="PF04082">
    <property type="entry name" value="Fungal_trans"/>
    <property type="match status" value="1"/>
</dbReference>
<dbReference type="Proteomes" id="UP000663297">
    <property type="component" value="Chromosome 1"/>
</dbReference>
<sequence>MSSHRLYSQNIAAKRTQSSPVDLMTINLGRACINCRRRKIRCDIVDKGVPCTNCSTRSQPECRPCPNKKEVRQSRQLAVLAPLRPRQPTDSPTTVSSFTTVPEIPSPKEGGELELGAHVLNDSDARDAELGHRTRAHFIGNDLSNCSYLFRQNAANVNYDNVFHFNNGQLETSEDWYERRGVTGEPLERPDKQLEIRLVRAYFDTINRGWPIVDEDLFMTQYHDQDPVNPVCLTLLNAIMLVGAHTLASHDESMIPLLSVFFHRTKTLFDCESWPDRLVYIQVPLLLTWYSDANAWYWIGIATRTAMAIGLHRDTSHSKMMPVYKRVYTRLWWVLFQFDTIASVSAGRPQVINLDDSDVPDIQPYHIEHLPTAELDFMIYHVQLCKIISETTRKGWSLRATAEAKLEAIKKADEFLGNLMLSIPKSLQLTISCLDLWQAHFYLTYYNFVLLLHRPAPKSRKDAPIETQEDAILCREATVAIASIFEVLLSKNLISSLWLYSNHVVFTATIHIINEISTNKPLLAAKSRHILQTYWKVLQELAKYWNYAGGLLKVLEQRASRQRGERVHGPSEPSLNLQIDGRSFEQPKGGPSGWSSNNIGLSTDTNGNMGDLGSDIHTAAGSQNITMDFLTGGQDPSFNDLFLMDTSAFDFLFSEDIN</sequence>
<gene>
    <name evidence="9" type="ORF">HYE67_000132</name>
</gene>
<keyword evidence="3" id="KW-0805">Transcription regulation</keyword>
<evidence type="ECO:0000256" key="3">
    <source>
        <dbReference type="ARBA" id="ARBA00023015"/>
    </source>
</evidence>
<keyword evidence="1" id="KW-0479">Metal-binding</keyword>
<dbReference type="PANTHER" id="PTHR47171">
    <property type="entry name" value="FARA-RELATED"/>
    <property type="match status" value="1"/>
</dbReference>
<evidence type="ECO:0000256" key="2">
    <source>
        <dbReference type="ARBA" id="ARBA00022833"/>
    </source>
</evidence>